<dbReference type="Gene3D" id="3.30.420.40">
    <property type="match status" value="2"/>
</dbReference>
<dbReference type="FunFam" id="3.30.30.30:FF:000001">
    <property type="entry name" value="heat shock 70 kDa protein-like"/>
    <property type="match status" value="1"/>
</dbReference>
<dbReference type="GO" id="GO:0140662">
    <property type="term" value="F:ATP-dependent protein folding chaperone"/>
    <property type="evidence" value="ECO:0007669"/>
    <property type="project" value="InterPro"/>
</dbReference>
<feature type="region of interest" description="Disordered" evidence="4">
    <location>
        <begin position="607"/>
        <end position="630"/>
    </location>
</feature>
<dbReference type="Gene3D" id="2.60.34.10">
    <property type="entry name" value="Substrate Binding Domain Of DNAk, Chain A, domain 1"/>
    <property type="match status" value="1"/>
</dbReference>
<dbReference type="InterPro" id="IPR029047">
    <property type="entry name" value="HSP70_peptide-bd_sf"/>
</dbReference>
<dbReference type="FunFam" id="2.60.34.10:FF:000023">
    <property type="entry name" value="70 kDa heat shock cognate protein"/>
    <property type="match status" value="1"/>
</dbReference>
<dbReference type="FunFam" id="3.90.640.10:FF:000003">
    <property type="entry name" value="Molecular chaperone DnaK"/>
    <property type="match status" value="1"/>
</dbReference>
<evidence type="ECO:0000256" key="2">
    <source>
        <dbReference type="ARBA" id="ARBA00022741"/>
    </source>
</evidence>
<dbReference type="PROSITE" id="PS00297">
    <property type="entry name" value="HSP70_1"/>
    <property type="match status" value="1"/>
</dbReference>
<dbReference type="PANTHER" id="PTHR19375">
    <property type="entry name" value="HEAT SHOCK PROTEIN 70KDA"/>
    <property type="match status" value="1"/>
</dbReference>
<dbReference type="AlphaFoldDB" id="A0A6C0J5W5"/>
<evidence type="ECO:0008006" key="6">
    <source>
        <dbReference type="Google" id="ProtNLM"/>
    </source>
</evidence>
<comment type="similarity">
    <text evidence="1">Belongs to the heat shock protein 70 family.</text>
</comment>
<evidence type="ECO:0000256" key="3">
    <source>
        <dbReference type="ARBA" id="ARBA00022840"/>
    </source>
</evidence>
<dbReference type="EMBL" id="MN740333">
    <property type="protein sequence ID" value="QHU01022.1"/>
    <property type="molecule type" value="Genomic_DNA"/>
</dbReference>
<reference evidence="5" key="1">
    <citation type="journal article" date="2020" name="Nature">
        <title>Giant virus diversity and host interactions through global metagenomics.</title>
        <authorList>
            <person name="Schulz F."/>
            <person name="Roux S."/>
            <person name="Paez-Espino D."/>
            <person name="Jungbluth S."/>
            <person name="Walsh D.A."/>
            <person name="Denef V.J."/>
            <person name="McMahon K.D."/>
            <person name="Konstantinidis K.T."/>
            <person name="Eloe-Fadrosh E.A."/>
            <person name="Kyrpides N.C."/>
            <person name="Woyke T."/>
        </authorList>
    </citation>
    <scope>NUCLEOTIDE SEQUENCE</scope>
    <source>
        <strain evidence="5">GVMAG-M-3300025860-20</strain>
    </source>
</reference>
<dbReference type="InterPro" id="IPR018181">
    <property type="entry name" value="Heat_shock_70_CS"/>
</dbReference>
<dbReference type="FunFam" id="3.30.420.40:FF:000004">
    <property type="entry name" value="Molecular chaperone DnaK"/>
    <property type="match status" value="1"/>
</dbReference>
<dbReference type="PRINTS" id="PR00301">
    <property type="entry name" value="HEATSHOCK70"/>
</dbReference>
<dbReference type="InterPro" id="IPR043129">
    <property type="entry name" value="ATPase_NBD"/>
</dbReference>
<keyword evidence="3" id="KW-0067">ATP-binding</keyword>
<name>A0A6C0J5W5_9ZZZZ</name>
<accession>A0A6C0J5W5</accession>
<dbReference type="GO" id="GO:0005524">
    <property type="term" value="F:ATP binding"/>
    <property type="evidence" value="ECO:0007669"/>
    <property type="project" value="UniProtKB-KW"/>
</dbReference>
<dbReference type="SUPFAM" id="SSF53067">
    <property type="entry name" value="Actin-like ATPase domain"/>
    <property type="match status" value="2"/>
</dbReference>
<feature type="compositionally biased region" description="Basic and acidic residues" evidence="4">
    <location>
        <begin position="619"/>
        <end position="630"/>
    </location>
</feature>
<dbReference type="SUPFAM" id="SSF100920">
    <property type="entry name" value="Heat shock protein 70kD (HSP70), peptide-binding domain"/>
    <property type="match status" value="1"/>
</dbReference>
<dbReference type="Pfam" id="PF00012">
    <property type="entry name" value="HSP70"/>
    <property type="match status" value="1"/>
</dbReference>
<protein>
    <recommendedName>
        <fullName evidence="6">Heat shock protein 70</fullName>
    </recommendedName>
</protein>
<dbReference type="PROSITE" id="PS00329">
    <property type="entry name" value="HSP70_2"/>
    <property type="match status" value="1"/>
</dbReference>
<organism evidence="5">
    <name type="scientific">viral metagenome</name>
    <dbReference type="NCBI Taxonomy" id="1070528"/>
    <lineage>
        <taxon>unclassified sequences</taxon>
        <taxon>metagenomes</taxon>
        <taxon>organismal metagenomes</taxon>
    </lineage>
</organism>
<dbReference type="Gene3D" id="3.90.640.10">
    <property type="entry name" value="Actin, Chain A, domain 4"/>
    <property type="match status" value="1"/>
</dbReference>
<evidence type="ECO:0000256" key="1">
    <source>
        <dbReference type="ARBA" id="ARBA00007381"/>
    </source>
</evidence>
<dbReference type="PROSITE" id="PS01036">
    <property type="entry name" value="HSP70_3"/>
    <property type="match status" value="1"/>
</dbReference>
<proteinExistence type="inferred from homology"/>
<evidence type="ECO:0000313" key="5">
    <source>
        <dbReference type="EMBL" id="QHU01022.1"/>
    </source>
</evidence>
<dbReference type="InterPro" id="IPR013126">
    <property type="entry name" value="Hsp_70_fam"/>
</dbReference>
<dbReference type="CDD" id="cd24028">
    <property type="entry name" value="ASKHA_NBD_HSP70_HSPA1-like"/>
    <property type="match status" value="1"/>
</dbReference>
<dbReference type="Gene3D" id="3.30.30.30">
    <property type="match status" value="1"/>
</dbReference>
<keyword evidence="2" id="KW-0547">Nucleotide-binding</keyword>
<evidence type="ECO:0000256" key="4">
    <source>
        <dbReference type="SAM" id="MobiDB-lite"/>
    </source>
</evidence>
<sequence>MTETKKGISIGIDLGTTNSCVAYQNHIGEVIIIPNDQGFRTTPSYVTYTATERLVGPASKNVAITNMNNTIYDAKRLIGRKCDDVQTAEDIKTMSYTIINKNNQPYIQVKYQKKLHEFRPEEVSAVILSYLKDVAEKATGETVIGAVITVPAYFNDSQRQATKDAGKMAGLNVLRIINEPTAAAMAYKLNKNDKAINILVFDLGGGTFDVSLLNINPKHGLFKVLATAGDTHLGGEDFDNILVNYLAEQYESKTKVNVMSNTNAMRKIKTIAETVKIQLSATREAHADLSSIGEPDCSVRVSRAKFNKLCAKLFNNCLTPVEQVLIDSNMNKDEISEIVMVGGSSRIPKIQDTISDYFNGKKLNLTINPDEAVAHGAALQASALSEQEGCNEILLLDVTPLSLGLETRGGVMDVVIPRQSTIPKKVTKSYSTARDNQTTVLIKVYEGERQMTRDNNLLGIFELSGIPPMNKHIASIEVTFCIDNNGILSVAATEANTSVERKIEISNNKGRLTTEELQEKIKEAETFRKQDTEAKTYVKERNDMEEYLESVLDSIDKVNDLTDGDQQILKDVYDEGFEWLEKNVENSSSSQIKTKRTKLQDKVMAVYKKESSNMPPTESKADESFRMEDA</sequence>